<gene>
    <name evidence="4" type="ORF">PT015_20595</name>
</gene>
<keyword evidence="1" id="KW-0805">Transcription regulation</keyword>
<dbReference type="PROSITE" id="PS50921">
    <property type="entry name" value="ANTAR"/>
    <property type="match status" value="1"/>
</dbReference>
<dbReference type="InterPro" id="IPR011006">
    <property type="entry name" value="CheY-like_superfamily"/>
</dbReference>
<keyword evidence="5" id="KW-1185">Reference proteome</keyword>
<protein>
    <submittedName>
        <fullName evidence="4">GAF and ANTAR domain-containing protein</fullName>
    </submittedName>
</protein>
<dbReference type="InterPro" id="IPR012074">
    <property type="entry name" value="GAF_ANTAR"/>
</dbReference>
<dbReference type="SUPFAM" id="SSF55781">
    <property type="entry name" value="GAF domain-like"/>
    <property type="match status" value="1"/>
</dbReference>
<dbReference type="SUPFAM" id="SSF52172">
    <property type="entry name" value="CheY-like"/>
    <property type="match status" value="1"/>
</dbReference>
<feature type="domain" description="ANTAR" evidence="3">
    <location>
        <begin position="165"/>
        <end position="226"/>
    </location>
</feature>
<dbReference type="Proteomes" id="UP001236585">
    <property type="component" value="Chromosome"/>
</dbReference>
<evidence type="ECO:0000313" key="4">
    <source>
        <dbReference type="EMBL" id="WIM87229.1"/>
    </source>
</evidence>
<sequence>MSSPPRPDAPGVYASLANIVRRGSTPAETYAAICVAATMTVPGCDHASLVVSRDGVCRSAAVSDAVARQIDRLQLDLGLGPCLEAIETSTAQIESDLAAGARWAPLTEQVLTDTPVRGALSIRLPVGRDGIGALNLFSDVPGALGSHSLKEAVVLGAFATVASTASAHSEDVATLRRGLNSNRAIGQAIGMLMTLNNISDAAAFDLLRKRSQDSNVKLIDIATEIVRGRGGDKSA</sequence>
<dbReference type="SMART" id="SM01012">
    <property type="entry name" value="ANTAR"/>
    <property type="match status" value="1"/>
</dbReference>
<proteinExistence type="predicted"/>
<evidence type="ECO:0000256" key="1">
    <source>
        <dbReference type="ARBA" id="ARBA00023015"/>
    </source>
</evidence>
<dbReference type="InterPro" id="IPR029016">
    <property type="entry name" value="GAF-like_dom_sf"/>
</dbReference>
<evidence type="ECO:0000259" key="3">
    <source>
        <dbReference type="PROSITE" id="PS50921"/>
    </source>
</evidence>
<dbReference type="EMBL" id="CP126981">
    <property type="protein sequence ID" value="WIM87229.1"/>
    <property type="molecule type" value="Genomic_DNA"/>
</dbReference>
<name>A0ABY8VUB5_9MYCO</name>
<organism evidence="4 5">
    <name type="scientific">Candidatus Mycobacterium wuenschmannii</name>
    <dbReference type="NCBI Taxonomy" id="3027808"/>
    <lineage>
        <taxon>Bacteria</taxon>
        <taxon>Bacillati</taxon>
        <taxon>Actinomycetota</taxon>
        <taxon>Actinomycetes</taxon>
        <taxon>Mycobacteriales</taxon>
        <taxon>Mycobacteriaceae</taxon>
        <taxon>Mycobacterium</taxon>
    </lineage>
</organism>
<dbReference type="InterPro" id="IPR036388">
    <property type="entry name" value="WH-like_DNA-bd_sf"/>
</dbReference>
<dbReference type="InterPro" id="IPR005561">
    <property type="entry name" value="ANTAR"/>
</dbReference>
<keyword evidence="2" id="KW-0804">Transcription</keyword>
<evidence type="ECO:0000313" key="5">
    <source>
        <dbReference type="Proteomes" id="UP001236585"/>
    </source>
</evidence>
<dbReference type="Gene3D" id="3.30.450.40">
    <property type="match status" value="1"/>
</dbReference>
<dbReference type="RefSeq" id="WP_285186891.1">
    <property type="nucleotide sequence ID" value="NZ_CP126981.1"/>
</dbReference>
<evidence type="ECO:0000256" key="2">
    <source>
        <dbReference type="ARBA" id="ARBA00023163"/>
    </source>
</evidence>
<dbReference type="PIRSF" id="PIRSF036625">
    <property type="entry name" value="GAF_ANTAR"/>
    <property type="match status" value="1"/>
</dbReference>
<dbReference type="Gene3D" id="1.10.10.10">
    <property type="entry name" value="Winged helix-like DNA-binding domain superfamily/Winged helix DNA-binding domain"/>
    <property type="match status" value="1"/>
</dbReference>
<dbReference type="Pfam" id="PF03861">
    <property type="entry name" value="ANTAR"/>
    <property type="match status" value="1"/>
</dbReference>
<accession>A0ABY8VUB5</accession>
<reference evidence="4 5" key="1">
    <citation type="journal article" date="2023" name="Microbiol. Resour. Announc.">
        <title>Complete Genome Sequence of Mycobacterium wuenschmanii, a novel Nontuberculous Mycobacterium Isolated from a captive population of Amazon Milk Frogs.</title>
        <authorList>
            <person name="Hicks J."/>
            <person name="Zeineldin M."/>
            <person name="Ward H."/>
            <person name="Wuenschmann A."/>
            <person name="Camp P."/>
            <person name="Farrell D."/>
            <person name="Lehman K."/>
            <person name="Thacker T."/>
            <person name="Cuthbert E."/>
        </authorList>
    </citation>
    <scope>NUCLEOTIDE SEQUENCE [LARGE SCALE GENOMIC DNA]</scope>
    <source>
        <strain evidence="4 5">Wuenschmanii</strain>
    </source>
</reference>